<evidence type="ECO:0000256" key="15">
    <source>
        <dbReference type="PROSITE-ProRule" id="PRU01161"/>
    </source>
</evidence>
<keyword evidence="13 17" id="KW-0472">Membrane</keyword>
<keyword evidence="14" id="KW-0325">Glycoprotein</keyword>
<feature type="transmembrane region" description="Helical" evidence="17">
    <location>
        <begin position="70"/>
        <end position="89"/>
    </location>
</feature>
<dbReference type="PROSITE" id="PS50893">
    <property type="entry name" value="ABC_TRANSPORTER_2"/>
    <property type="match status" value="2"/>
</dbReference>
<dbReference type="InterPro" id="IPR017871">
    <property type="entry name" value="ABC_transporter-like_CS"/>
</dbReference>
<keyword evidence="12" id="KW-0443">Lipid metabolism</keyword>
<keyword evidence="7" id="KW-0547">Nucleotide-binding</keyword>
<keyword evidence="3" id="KW-0813">Transport</keyword>
<dbReference type="InterPro" id="IPR016035">
    <property type="entry name" value="Acyl_Trfase/lysoPLipase"/>
</dbReference>
<dbReference type="InterPro" id="IPR050173">
    <property type="entry name" value="ABC_transporter_C-like"/>
</dbReference>
<dbReference type="InterPro" id="IPR011527">
    <property type="entry name" value="ABC1_TM_dom"/>
</dbReference>
<feature type="region of interest" description="Disordered" evidence="16">
    <location>
        <begin position="566"/>
        <end position="586"/>
    </location>
</feature>
<dbReference type="FunFam" id="3.40.50.300:FF:002145">
    <property type="entry name" value="ABC transporter (MsbA subfamily)"/>
    <property type="match status" value="1"/>
</dbReference>
<evidence type="ECO:0000256" key="3">
    <source>
        <dbReference type="ARBA" id="ARBA00022448"/>
    </source>
</evidence>
<evidence type="ECO:0000256" key="5">
    <source>
        <dbReference type="ARBA" id="ARBA00022692"/>
    </source>
</evidence>
<dbReference type="FunFam" id="1.20.1560.10:FF:000066">
    <property type="entry name" value="ABC multidrug transporter (Eurofung)"/>
    <property type="match status" value="1"/>
</dbReference>
<keyword evidence="4" id="KW-1003">Cell membrane</keyword>
<keyword evidence="6" id="KW-0479">Metal-binding</keyword>
<feature type="transmembrane region" description="Helical" evidence="17">
    <location>
        <begin position="1106"/>
        <end position="1128"/>
    </location>
</feature>
<dbReference type="GO" id="GO:0046486">
    <property type="term" value="P:glycerolipid metabolic process"/>
    <property type="evidence" value="ECO:0007669"/>
    <property type="project" value="UniProtKB-ARBA"/>
</dbReference>
<evidence type="ECO:0000259" key="18">
    <source>
        <dbReference type="PROSITE" id="PS50893"/>
    </source>
</evidence>
<evidence type="ECO:0000256" key="17">
    <source>
        <dbReference type="SAM" id="Phobius"/>
    </source>
</evidence>
<dbReference type="InterPro" id="IPR003439">
    <property type="entry name" value="ABC_transporter-like_ATP-bd"/>
</dbReference>
<evidence type="ECO:0000313" key="21">
    <source>
        <dbReference type="EMBL" id="RDW86484.1"/>
    </source>
</evidence>
<keyword evidence="5 17" id="KW-0812">Transmembrane</keyword>
<feature type="transmembrane region" description="Helical" evidence="17">
    <location>
        <begin position="296"/>
        <end position="318"/>
    </location>
</feature>
<dbReference type="InterPro" id="IPR056227">
    <property type="entry name" value="TMD0_ABC"/>
</dbReference>
<keyword evidence="9" id="KW-0862">Zinc</keyword>
<dbReference type="InterPro" id="IPR002641">
    <property type="entry name" value="PNPLA_dom"/>
</dbReference>
<dbReference type="InterPro" id="IPR003593">
    <property type="entry name" value="AAA+_ATPase"/>
</dbReference>
<evidence type="ECO:0000256" key="13">
    <source>
        <dbReference type="ARBA" id="ARBA00023136"/>
    </source>
</evidence>
<dbReference type="PROSITE" id="PS00211">
    <property type="entry name" value="ABC_TRANSPORTER_1"/>
    <property type="match status" value="2"/>
</dbReference>
<organism evidence="21 22">
    <name type="scientific">Aspergillus mulundensis</name>
    <dbReference type="NCBI Taxonomy" id="1810919"/>
    <lineage>
        <taxon>Eukaryota</taxon>
        <taxon>Fungi</taxon>
        <taxon>Dikarya</taxon>
        <taxon>Ascomycota</taxon>
        <taxon>Pezizomycotina</taxon>
        <taxon>Eurotiomycetes</taxon>
        <taxon>Eurotiomycetidae</taxon>
        <taxon>Eurotiales</taxon>
        <taxon>Aspergillaceae</taxon>
        <taxon>Aspergillus</taxon>
        <taxon>Aspergillus subgen. Nidulantes</taxon>
    </lineage>
</organism>
<reference evidence="21 22" key="1">
    <citation type="journal article" date="2018" name="IMA Fungus">
        <title>IMA Genome-F 9: Draft genome sequence of Annulohypoxylon stygium, Aspergillus mulundensis, Berkeleyomyces basicola (syn. Thielaviopsis basicola), Ceratocystis smalleyi, two Cercospora beticola strains, Coleophoma cylindrospora, Fusarium fracticaudum, Phialophora cf. hyalina, and Morchella septimelata.</title>
        <authorList>
            <person name="Wingfield B.D."/>
            <person name="Bills G.F."/>
            <person name="Dong Y."/>
            <person name="Huang W."/>
            <person name="Nel W.J."/>
            <person name="Swalarsk-Parry B.S."/>
            <person name="Vaghefi N."/>
            <person name="Wilken P.M."/>
            <person name="An Z."/>
            <person name="de Beer Z.W."/>
            <person name="De Vos L."/>
            <person name="Chen L."/>
            <person name="Duong T.A."/>
            <person name="Gao Y."/>
            <person name="Hammerbacher A."/>
            <person name="Kikkert J.R."/>
            <person name="Li Y."/>
            <person name="Li H."/>
            <person name="Li K."/>
            <person name="Li Q."/>
            <person name="Liu X."/>
            <person name="Ma X."/>
            <person name="Naidoo K."/>
            <person name="Pethybridge S.J."/>
            <person name="Sun J."/>
            <person name="Steenkamp E.T."/>
            <person name="van der Nest M.A."/>
            <person name="van Wyk S."/>
            <person name="Wingfield M.J."/>
            <person name="Xiong C."/>
            <person name="Yue Q."/>
            <person name="Zhang X."/>
        </authorList>
    </citation>
    <scope>NUCLEOTIDE SEQUENCE [LARGE SCALE GENOMIC DNA]</scope>
    <source>
        <strain evidence="21 22">DSM 5745</strain>
    </source>
</reference>
<evidence type="ECO:0000256" key="4">
    <source>
        <dbReference type="ARBA" id="ARBA00022475"/>
    </source>
</evidence>
<feature type="transmembrane region" description="Helical" evidence="17">
    <location>
        <begin position="126"/>
        <end position="144"/>
    </location>
</feature>
<feature type="region of interest" description="Disordered" evidence="16">
    <location>
        <begin position="1669"/>
        <end position="1691"/>
    </location>
</feature>
<dbReference type="Pfam" id="PF24357">
    <property type="entry name" value="TMD0_ABC"/>
    <property type="match status" value="1"/>
</dbReference>
<evidence type="ECO:0000256" key="14">
    <source>
        <dbReference type="ARBA" id="ARBA00023180"/>
    </source>
</evidence>
<dbReference type="CDD" id="cd16449">
    <property type="entry name" value="RING-HC"/>
    <property type="match status" value="1"/>
</dbReference>
<feature type="transmembrane region" description="Helical" evidence="17">
    <location>
        <begin position="518"/>
        <end position="544"/>
    </location>
</feature>
<dbReference type="Pfam" id="PF00664">
    <property type="entry name" value="ABC_membrane"/>
    <property type="match status" value="1"/>
</dbReference>
<evidence type="ECO:0000256" key="7">
    <source>
        <dbReference type="ARBA" id="ARBA00022741"/>
    </source>
</evidence>
<evidence type="ECO:0000256" key="2">
    <source>
        <dbReference type="ARBA" id="ARBA00009726"/>
    </source>
</evidence>
<proteinExistence type="inferred from homology"/>
<evidence type="ECO:0000256" key="8">
    <source>
        <dbReference type="ARBA" id="ARBA00022771"/>
    </source>
</evidence>
<dbReference type="SUPFAM" id="SSF90123">
    <property type="entry name" value="ABC transporter transmembrane region"/>
    <property type="match status" value="2"/>
</dbReference>
<feature type="transmembrane region" description="Helical" evidence="17">
    <location>
        <begin position="31"/>
        <end position="50"/>
    </location>
</feature>
<evidence type="ECO:0000256" key="9">
    <source>
        <dbReference type="ARBA" id="ARBA00022833"/>
    </source>
</evidence>
<feature type="domain" description="ABC transmembrane type-1" evidence="19">
    <location>
        <begin position="883"/>
        <end position="1163"/>
    </location>
</feature>
<evidence type="ECO:0000256" key="1">
    <source>
        <dbReference type="ARBA" id="ARBA00004651"/>
    </source>
</evidence>
<feature type="transmembrane region" description="Helical" evidence="17">
    <location>
        <begin position="1021"/>
        <end position="1042"/>
    </location>
</feature>
<feature type="domain" description="ABC transmembrane type-1" evidence="19">
    <location>
        <begin position="265"/>
        <end position="538"/>
    </location>
</feature>
<protein>
    <recommendedName>
        <fullName evidence="23">ABC multidrug transporter</fullName>
    </recommendedName>
</protein>
<name>A0A3D8SJW1_9EURO</name>
<evidence type="ECO:0000313" key="22">
    <source>
        <dbReference type="Proteomes" id="UP000256690"/>
    </source>
</evidence>
<evidence type="ECO:0000256" key="10">
    <source>
        <dbReference type="ARBA" id="ARBA00022840"/>
    </source>
</evidence>
<dbReference type="OrthoDB" id="6500128at2759"/>
<evidence type="ECO:0000256" key="6">
    <source>
        <dbReference type="ARBA" id="ARBA00022723"/>
    </source>
</evidence>
<feature type="transmembrane region" description="Helical" evidence="17">
    <location>
        <begin position="475"/>
        <end position="498"/>
    </location>
</feature>
<dbReference type="InterPro" id="IPR044726">
    <property type="entry name" value="ABCC_6TM_D2"/>
</dbReference>
<comment type="caution">
    <text evidence="15">Lacks conserved residue(s) required for the propagation of feature annotation.</text>
</comment>
<evidence type="ECO:0008006" key="23">
    <source>
        <dbReference type="Google" id="ProtNLM"/>
    </source>
</evidence>
<feature type="transmembrane region" description="Helical" evidence="17">
    <location>
        <begin position="95"/>
        <end position="114"/>
    </location>
</feature>
<evidence type="ECO:0000256" key="12">
    <source>
        <dbReference type="ARBA" id="ARBA00023098"/>
    </source>
</evidence>
<evidence type="ECO:0000256" key="16">
    <source>
        <dbReference type="SAM" id="MobiDB-lite"/>
    </source>
</evidence>
<dbReference type="InterPro" id="IPR027417">
    <property type="entry name" value="P-loop_NTPase"/>
</dbReference>
<dbReference type="EMBL" id="PVWQ01000003">
    <property type="protein sequence ID" value="RDW86484.1"/>
    <property type="molecule type" value="Genomic_DNA"/>
</dbReference>
<evidence type="ECO:0000259" key="20">
    <source>
        <dbReference type="PROSITE" id="PS51635"/>
    </source>
</evidence>
<feature type="transmembrane region" description="Helical" evidence="17">
    <location>
        <begin position="883"/>
        <end position="903"/>
    </location>
</feature>
<evidence type="ECO:0000256" key="11">
    <source>
        <dbReference type="ARBA" id="ARBA00022989"/>
    </source>
</evidence>
<feature type="transmembrane region" description="Helical" evidence="17">
    <location>
        <begin position="156"/>
        <end position="174"/>
    </location>
</feature>
<feature type="transmembrane region" description="Helical" evidence="17">
    <location>
        <begin position="995"/>
        <end position="1015"/>
    </location>
</feature>
<feature type="compositionally biased region" description="Polar residues" evidence="16">
    <location>
        <begin position="575"/>
        <end position="586"/>
    </location>
</feature>
<dbReference type="RefSeq" id="XP_026606008.1">
    <property type="nucleotide sequence ID" value="XM_026745142.1"/>
</dbReference>
<feature type="transmembrane region" description="Helical" evidence="17">
    <location>
        <begin position="395"/>
        <end position="419"/>
    </location>
</feature>
<feature type="transmembrane region" description="Helical" evidence="17">
    <location>
        <begin position="923"/>
        <end position="946"/>
    </location>
</feature>
<comment type="caution">
    <text evidence="21">The sequence shown here is derived from an EMBL/GenBank/DDBJ whole genome shotgun (WGS) entry which is preliminary data.</text>
</comment>
<dbReference type="InterPro" id="IPR017907">
    <property type="entry name" value="Znf_RING_CS"/>
</dbReference>
<dbReference type="InterPro" id="IPR036640">
    <property type="entry name" value="ABC1_TM_sf"/>
</dbReference>
<feature type="domain" description="ABC transporter" evidence="18">
    <location>
        <begin position="1200"/>
        <end position="1439"/>
    </location>
</feature>
<dbReference type="GO" id="GO:0008270">
    <property type="term" value="F:zinc ion binding"/>
    <property type="evidence" value="ECO:0007669"/>
    <property type="project" value="UniProtKB-KW"/>
</dbReference>
<feature type="domain" description="PNPLA" evidence="20">
    <location>
        <begin position="2203"/>
        <end position="2431"/>
    </location>
</feature>
<dbReference type="SMART" id="SM00382">
    <property type="entry name" value="AAA"/>
    <property type="match status" value="2"/>
</dbReference>
<dbReference type="GO" id="GO:0005886">
    <property type="term" value="C:plasma membrane"/>
    <property type="evidence" value="ECO:0007669"/>
    <property type="project" value="UniProtKB-SubCell"/>
</dbReference>
<keyword evidence="11 17" id="KW-1133">Transmembrane helix</keyword>
<dbReference type="PANTHER" id="PTHR24223">
    <property type="entry name" value="ATP-BINDING CASSETTE SUB-FAMILY C"/>
    <property type="match status" value="1"/>
</dbReference>
<comment type="similarity">
    <text evidence="2">Belongs to the ABC transporter superfamily. ABCC family. Conjugate transporter (TC 3.A.1.208) subfamily.</text>
</comment>
<feature type="transmembrane region" description="Helical" evidence="17">
    <location>
        <begin position="255"/>
        <end position="276"/>
    </location>
</feature>
<keyword evidence="10" id="KW-0067">ATP-binding</keyword>
<dbReference type="GO" id="GO:0005524">
    <property type="term" value="F:ATP binding"/>
    <property type="evidence" value="ECO:0007669"/>
    <property type="project" value="UniProtKB-KW"/>
</dbReference>
<dbReference type="PROSITE" id="PS00518">
    <property type="entry name" value="ZF_RING_1"/>
    <property type="match status" value="1"/>
</dbReference>
<dbReference type="Gene3D" id="3.40.1090.10">
    <property type="entry name" value="Cytosolic phospholipase A2 catalytic domain"/>
    <property type="match status" value="1"/>
</dbReference>
<dbReference type="Gene3D" id="3.40.50.300">
    <property type="entry name" value="P-loop containing nucleotide triphosphate hydrolases"/>
    <property type="match status" value="2"/>
</dbReference>
<dbReference type="PROSITE" id="PS51635">
    <property type="entry name" value="PNPLA"/>
    <property type="match status" value="1"/>
</dbReference>
<dbReference type="GO" id="GO:0016887">
    <property type="term" value="F:ATP hydrolysis activity"/>
    <property type="evidence" value="ECO:0007669"/>
    <property type="project" value="InterPro"/>
</dbReference>
<dbReference type="PROSITE" id="PS50929">
    <property type="entry name" value="ABC_TM1F"/>
    <property type="match status" value="2"/>
</dbReference>
<keyword evidence="8" id="KW-0863">Zinc-finger</keyword>
<feature type="compositionally biased region" description="Polar residues" evidence="16">
    <location>
        <begin position="2348"/>
        <end position="2362"/>
    </location>
</feature>
<dbReference type="Pfam" id="PF00005">
    <property type="entry name" value="ABC_tran"/>
    <property type="match status" value="2"/>
</dbReference>
<dbReference type="SUPFAM" id="SSF52540">
    <property type="entry name" value="P-loop containing nucleoside triphosphate hydrolases"/>
    <property type="match status" value="3"/>
</dbReference>
<dbReference type="STRING" id="1810919.A0A3D8SJW1"/>
<comment type="subcellular location">
    <subcellularLocation>
        <location evidence="1">Cell membrane</location>
        <topology evidence="1">Multi-pass membrane protein</topology>
    </subcellularLocation>
</comment>
<feature type="transmembrane region" description="Helical" evidence="17">
    <location>
        <begin position="373"/>
        <end position="389"/>
    </location>
</feature>
<dbReference type="CDD" id="cd18580">
    <property type="entry name" value="ABC_6TM_ABCC_D2"/>
    <property type="match status" value="1"/>
</dbReference>
<dbReference type="Proteomes" id="UP000256690">
    <property type="component" value="Unassembled WGS sequence"/>
</dbReference>
<feature type="domain" description="ABC transporter" evidence="18">
    <location>
        <begin position="609"/>
        <end position="836"/>
    </location>
</feature>
<evidence type="ECO:0000259" key="19">
    <source>
        <dbReference type="PROSITE" id="PS50929"/>
    </source>
</evidence>
<dbReference type="Gene3D" id="1.20.1560.10">
    <property type="entry name" value="ABC transporter type 1, transmembrane domain"/>
    <property type="match status" value="2"/>
</dbReference>
<feature type="region of interest" description="Disordered" evidence="16">
    <location>
        <begin position="2348"/>
        <end position="2369"/>
    </location>
</feature>
<dbReference type="PANTHER" id="PTHR24223:SF399">
    <property type="entry name" value="ABC TRANSPORTER ATNG"/>
    <property type="match status" value="1"/>
</dbReference>
<dbReference type="SUPFAM" id="SSF52151">
    <property type="entry name" value="FabD/lysophospholipase-like"/>
    <property type="match status" value="1"/>
</dbReference>
<accession>A0A3D8SJW1</accession>
<dbReference type="GO" id="GO:0140359">
    <property type="term" value="F:ABC-type transporter activity"/>
    <property type="evidence" value="ECO:0007669"/>
    <property type="project" value="InterPro"/>
</dbReference>
<dbReference type="GeneID" id="38113496"/>
<gene>
    <name evidence="21" type="ORF">DSM5745_03126</name>
</gene>
<keyword evidence="22" id="KW-1185">Reference proteome</keyword>
<sequence length="2640" mass="291766">MECSIDVQDVRGPRVHGCGTDFDLTLLFQESILGIGPLCVALLWAGLRVWQLRADEVVVASRLLYWTKVIIYLLAAVLQITLLVVQGILKTSLTRATIAAHCLSLVGFLVFLLVSHYEHTRTVRPSTLLLLYLLYSTVADALRARTLWSMADDNAAASAVFTVICVCKFVLLVAERGRKSVRPDIRKPSPDEEADIFSRAFLWWMLPLFIRVRLKSASPLTTETLPGVESDMLRPISVGDERPTVFHHLWDARKWLLLTPIIPRLACIGFTFSQPFLVYRATVFMFEPDGPNIKKVGGGLIGAYAVVYVGIAASQAFYRQCTARAISAVRADLIGQIHHHTLKLSSSSTYRDSASMLMSADVERFAAGSRDMHECWACIIELALGIWLLEDRLGVTIAATGGLTAIFVALTMAVVPPAAKRQNKWLKAMENRIAATTQALAAIKGIKMTGVAPTIRKDLLGLRDIEDIKLRHFRYVLLVVAWAAWIPVIMAPIMGFTIYSQAFGHTLTPPVVYRSLTIFTLFGDAIAALINSAIQFVTAIASLLRIQEFLLDDNTRHDSRQLLSDIEKDTESDETSLLPSAPVPTQTGSEVLLRRLSRRLSRRQRPVTLQLTRASAGWSSEAPSIVQNATLDAAAPSILAVVGPIGSGKTTLLQMLLGETQHAAGSVALSSSHIGYCGQTPWLTNDTVRNNIIGSDLFDEKWYSSVVLATALDRDFKEMAHGDATVVANEGGSLSGGQKKRVALARAIYSRAPIVVLDDPFNGLDGRTEGFVLEAVLGRRGLLRQGKTLVVWATSTAQQVRFADRVISLDQNGCVRKRDSLLLVPPTDDTGEEHEQTRNSFIFDVVQDGPAGGLPQGPAAPRAIHASAGAHRYFVRFSGRRKFLVFLVLCAIFVFGVTFNQYWISRWAESSVTDPYSPQKMYIGVYFGIGALTLIFWTAAAAFFVITITQRSADRCHEAILDTVLGAPMSFLDSTAAGETINRFSQDMQLIDTELPYDVLGTVTQAMMVIGLYGIIIYSSPWSGCAIPAVAVAAYFLQLFYLPTSRQLRVLEIEAKAPLFSNFIETLNGLATIRALRWTAHYARRNLDAIRVAQQPFYLLFSAQNWLNLILDLITAGVAVAIMCVGVATRSPSNASLGLALLSASNVGVSAKRLISHWTKLETSMAAVERVRFFTDSTPSEERTSAAVVGAQDWHGAGSVSFSNVSAKYTRSGPLVLRDVSITIRPGQRVAICGRTGSGKSTLLSALLRLLPLHSGTIHVDDTDITSLPPNTVRSRFITLLQEPLLITGTVRHNMCLYEPNAGDIEIIAALQAFPGLWEAINAQGGLDVALTEGLLSHGQRQLFCFARSTLSLSRPGGKIVILDEPISQTGSDAETERLMDETIRERFKDCTVLCIAHNLGTIMSFDSVVVMDRGAVAETGSPTALLDDESIGDKCCPEVARPRFHLLIDPQKVPEEYNLSQARTRNKGKTATTEAWNWKIKFSLPGPRKNAMTAESRHRRSTVASAELRSLVEILHPSPDSSIQEKKLEGEAEALWFSVSQTEKGELELEETARFSNLMKQYLGDITSTSPRPTSLLSSSCPRLASFIGNTGAGKSSLIHLLMKHPWDASTSTVRRQKLQDIPLPVVGQPESTIPTSGDVHLYYDALTNTDESQQSKPLLYADCEGFHGGDQQPAGHRPRTNIGKSDDDSRTHVHFDRWYTSLRRGIRRILNLPSRLEAQRKTAIGELFPRILYNFSDVVVHVVISAASRTREEDIVKLLEWAQSSRAAAVNRALLPHLIVVLNMSDPDSELNWDAKKMTAKIFKEHQPALVENKTIREHKEALERIHARIDTLEDLLKYSYSSVQFIKLPNGSNSARLSKQLQVLHQMIYDTTEEAHDIKRKAKMLLCSDDLNTFFRLGFDHYATNLDKPFSFLETIFSLHPLPNELASNYYGIMKAVKIADQHSKTKRSAKEFCDAVVPAICSAIALDVYRSREGMPGTLAQIYRGNPLSEDDDWQVIPGTYLSHLREAITLFENCDCPCDFVSPSGEKCVNALLGHQRATHQNAAGRDIGFGPFESQFVDDLQNPMEAGILEALDDVEKQLENPTAIVREGGGRDAKLNAIWAVHEANLRQLHSLVPGVVISNPSTCSWCFRKPPTAILPCGHGVCRACMIALSVHEHSTSGEDPRLIRIDQCFFHPKPVEFMPFRFLLLPEWIGKRLLTLDSDGTKSKFHLDILAAIEQRLGGSIPVQRFFDMVGGSGAGGLLALGLGIGCWTTQEAFPKLRELSDGLQRPEVTIWDWFTSKKQSVFYQTRPWEDAIKRAFGHYANTAILQTKCSLGIPSVFVTATKEDGRGALIANYIRPNSDSSSLPALPGTTSNRKSETMAKDSAKDATYEFVRCGLQGGKFKVWEAARATTAIPGLFEHFMHANRRVYLGGPEFKTETARVVLYEAQSLWPGVDFPQRPDLLLSIDGGPFQEPEQPDLLMSDYYIKLSSDPSKRSSNQNQMAAFDFADTERPGKALSERLTIAVDELAYRLLSTSFYFDPTHVQYEDNPNQVTLQGYIRCRFADRSVETKALGHLLRSYQGSRFTLNEGSQDWIMDEAAIKELADHGVLSLFIEFNLRTPESKFTISLATFDFTRPISACPISISDITTHI</sequence>